<organism evidence="1 2">
    <name type="scientific">Trifolium medium</name>
    <dbReference type="NCBI Taxonomy" id="97028"/>
    <lineage>
        <taxon>Eukaryota</taxon>
        <taxon>Viridiplantae</taxon>
        <taxon>Streptophyta</taxon>
        <taxon>Embryophyta</taxon>
        <taxon>Tracheophyta</taxon>
        <taxon>Spermatophyta</taxon>
        <taxon>Magnoliopsida</taxon>
        <taxon>eudicotyledons</taxon>
        <taxon>Gunneridae</taxon>
        <taxon>Pentapetalae</taxon>
        <taxon>rosids</taxon>
        <taxon>fabids</taxon>
        <taxon>Fabales</taxon>
        <taxon>Fabaceae</taxon>
        <taxon>Papilionoideae</taxon>
        <taxon>50 kb inversion clade</taxon>
        <taxon>NPAAA clade</taxon>
        <taxon>Hologalegina</taxon>
        <taxon>IRL clade</taxon>
        <taxon>Trifolieae</taxon>
        <taxon>Trifolium</taxon>
    </lineage>
</organism>
<accession>A0A392UKY1</accession>
<name>A0A392UKY1_9FABA</name>
<feature type="non-terminal residue" evidence="1">
    <location>
        <position position="1"/>
    </location>
</feature>
<keyword evidence="2" id="KW-1185">Reference proteome</keyword>
<dbReference type="EMBL" id="LXQA010829990">
    <property type="protein sequence ID" value="MCI73030.1"/>
    <property type="molecule type" value="Genomic_DNA"/>
</dbReference>
<evidence type="ECO:0000313" key="1">
    <source>
        <dbReference type="EMBL" id="MCI73030.1"/>
    </source>
</evidence>
<reference evidence="1 2" key="1">
    <citation type="journal article" date="2018" name="Front. Plant Sci.">
        <title>Red Clover (Trifolium pratense) and Zigzag Clover (T. medium) - A Picture of Genomic Similarities and Differences.</title>
        <authorList>
            <person name="Dluhosova J."/>
            <person name="Istvanek J."/>
            <person name="Nedelnik J."/>
            <person name="Repkova J."/>
        </authorList>
    </citation>
    <scope>NUCLEOTIDE SEQUENCE [LARGE SCALE GENOMIC DNA]</scope>
    <source>
        <strain evidence="2">cv. 10/8</strain>
        <tissue evidence="1">Leaf</tissue>
    </source>
</reference>
<protein>
    <submittedName>
        <fullName evidence="1">Uncharacterized protein</fullName>
    </submittedName>
</protein>
<evidence type="ECO:0000313" key="2">
    <source>
        <dbReference type="Proteomes" id="UP000265520"/>
    </source>
</evidence>
<dbReference type="AlphaFoldDB" id="A0A392UKY1"/>
<comment type="caution">
    <text evidence="1">The sequence shown here is derived from an EMBL/GenBank/DDBJ whole genome shotgun (WGS) entry which is preliminary data.</text>
</comment>
<sequence>VQPPFGTIALQRTTAGYVDPDQVRS</sequence>
<proteinExistence type="predicted"/>
<dbReference type="Proteomes" id="UP000265520">
    <property type="component" value="Unassembled WGS sequence"/>
</dbReference>